<dbReference type="OrthoDB" id="37659at2759"/>
<reference evidence="3 4" key="1">
    <citation type="journal article" date="2016" name="Sci. Rep.">
        <title>Peltaster fructicola genome reveals evolution from an invasive phytopathogen to an ectophytic parasite.</title>
        <authorList>
            <person name="Xu C."/>
            <person name="Chen H."/>
            <person name="Gleason M.L."/>
            <person name="Xu J.R."/>
            <person name="Liu H."/>
            <person name="Zhang R."/>
            <person name="Sun G."/>
        </authorList>
    </citation>
    <scope>NUCLEOTIDE SEQUENCE [LARGE SCALE GENOMIC DNA]</scope>
    <source>
        <strain evidence="3 4">LNHT1506</strain>
    </source>
</reference>
<evidence type="ECO:0000313" key="3">
    <source>
        <dbReference type="EMBL" id="QIW95903.1"/>
    </source>
</evidence>
<dbReference type="InterPro" id="IPR002347">
    <property type="entry name" value="SDR_fam"/>
</dbReference>
<dbReference type="Pfam" id="PF00106">
    <property type="entry name" value="adh_short"/>
    <property type="match status" value="1"/>
</dbReference>
<dbReference type="GO" id="GO:0016020">
    <property type="term" value="C:membrane"/>
    <property type="evidence" value="ECO:0007669"/>
    <property type="project" value="TreeGrafter"/>
</dbReference>
<dbReference type="EMBL" id="CP051139">
    <property type="protein sequence ID" value="QIW95903.1"/>
    <property type="molecule type" value="Genomic_DNA"/>
</dbReference>
<dbReference type="AlphaFoldDB" id="A0A6H0XMF3"/>
<dbReference type="SUPFAM" id="SSF51735">
    <property type="entry name" value="NAD(P)-binding Rossmann-fold domains"/>
    <property type="match status" value="1"/>
</dbReference>
<dbReference type="InterPro" id="IPR036291">
    <property type="entry name" value="NAD(P)-bd_dom_sf"/>
</dbReference>
<dbReference type="PANTHER" id="PTHR44196">
    <property type="entry name" value="DEHYDROGENASE/REDUCTASE SDR FAMILY MEMBER 7B"/>
    <property type="match status" value="1"/>
</dbReference>
<name>A0A6H0XMF3_9PEZI</name>
<keyword evidence="4" id="KW-1185">Reference proteome</keyword>
<evidence type="ECO:0000313" key="4">
    <source>
        <dbReference type="Proteomes" id="UP000503462"/>
    </source>
</evidence>
<dbReference type="Proteomes" id="UP000503462">
    <property type="component" value="Chromosome 1"/>
</dbReference>
<proteinExistence type="inferred from homology"/>
<evidence type="ECO:0000256" key="1">
    <source>
        <dbReference type="ARBA" id="ARBA00006484"/>
    </source>
</evidence>
<gene>
    <name evidence="3" type="ORF">AMS68_001421</name>
</gene>
<dbReference type="GO" id="GO:0016491">
    <property type="term" value="F:oxidoreductase activity"/>
    <property type="evidence" value="ECO:0007669"/>
    <property type="project" value="UniProtKB-KW"/>
</dbReference>
<accession>A0A6H0XMF3</accession>
<sequence length="257" mass="27409">MSASINTILIIGGSRGIGAAFAERFHAMGKTVIITGRSEDKLKQMTPKMTGLRYYTMDMTRLGELGKDISHLFHSFPDIDTVWINGGIQHPADIKDAASSTDNDVVDEITTNVTAPMIIARHVVPLLVAKKTETTIMVTGSGLGFMPVGNLSPVYCATKSAIHSYCVGIRQALKSTSVNVIEIVPPFVATQLADGLGDLAKHVQAMPLADFVEDSFKVLDGTAAKEIREVAPGTAGPRVAVWRDSIGKAMAERGLGD</sequence>
<comment type="similarity">
    <text evidence="1">Belongs to the short-chain dehydrogenases/reductases (SDR) family.</text>
</comment>
<dbReference type="PANTHER" id="PTHR44196:SF1">
    <property type="entry name" value="DEHYDROGENASE_REDUCTASE SDR FAMILY MEMBER 7B"/>
    <property type="match status" value="1"/>
</dbReference>
<organism evidence="3 4">
    <name type="scientific">Peltaster fructicola</name>
    <dbReference type="NCBI Taxonomy" id="286661"/>
    <lineage>
        <taxon>Eukaryota</taxon>
        <taxon>Fungi</taxon>
        <taxon>Dikarya</taxon>
        <taxon>Ascomycota</taxon>
        <taxon>Pezizomycotina</taxon>
        <taxon>Dothideomycetes</taxon>
        <taxon>Dothideomycetes incertae sedis</taxon>
        <taxon>Peltaster</taxon>
    </lineage>
</organism>
<keyword evidence="2" id="KW-0560">Oxidoreductase</keyword>
<protein>
    <submittedName>
        <fullName evidence="3">Uncharacterized protein</fullName>
    </submittedName>
</protein>
<evidence type="ECO:0000256" key="2">
    <source>
        <dbReference type="ARBA" id="ARBA00023002"/>
    </source>
</evidence>
<dbReference type="PRINTS" id="PR00081">
    <property type="entry name" value="GDHRDH"/>
</dbReference>
<dbReference type="Gene3D" id="3.40.50.720">
    <property type="entry name" value="NAD(P)-binding Rossmann-like Domain"/>
    <property type="match status" value="1"/>
</dbReference>